<sequence>MAVGFASQLGQYHGLRTLPPGCDCSAGRASAKPLQCMKLRSPLPSPFWIPRKKSGPQGCNTSDPQETAGTSFNPVTKHPYILRSPPLMGPHEFGLGDAHSIMLREIKTELDTISPKGRFGERATRRAAQPERRGWQSKTGSGIRQGNRGEDLEKGRREIGKRGKMARQKQRALSHAAIPEPEGRLNPRGNSHIRPALWFLFSSRAPRRASHASCKYAQNANASALPSLQQRNTHLDAIAAICRCFDGFSGSATMIALLAGSRRLAKFKPRINARNADICSRQPAKTHLIISMNQKAASSQPCSNKCIQKRKSGSTDDMSNSRSMYIYLHPQVSWKKVLA</sequence>
<evidence type="ECO:0000313" key="2">
    <source>
        <dbReference type="Proteomes" id="UP000799755"/>
    </source>
</evidence>
<gene>
    <name evidence="1" type="ORF">BDR25DRAFT_393458</name>
</gene>
<name>A0ACB6QWE4_9PLEO</name>
<dbReference type="EMBL" id="MU003505">
    <property type="protein sequence ID" value="KAF2471328.1"/>
    <property type="molecule type" value="Genomic_DNA"/>
</dbReference>
<evidence type="ECO:0000313" key="1">
    <source>
        <dbReference type="EMBL" id="KAF2471328.1"/>
    </source>
</evidence>
<comment type="caution">
    <text evidence="1">The sequence shown here is derived from an EMBL/GenBank/DDBJ whole genome shotgun (WGS) entry which is preliminary data.</text>
</comment>
<accession>A0ACB6QWE4</accession>
<protein>
    <submittedName>
        <fullName evidence="1">Uncharacterized protein</fullName>
    </submittedName>
</protein>
<dbReference type="Proteomes" id="UP000799755">
    <property type="component" value="Unassembled WGS sequence"/>
</dbReference>
<keyword evidence="2" id="KW-1185">Reference proteome</keyword>
<reference evidence="1" key="1">
    <citation type="journal article" date="2020" name="Stud. Mycol.">
        <title>101 Dothideomycetes genomes: a test case for predicting lifestyles and emergence of pathogens.</title>
        <authorList>
            <person name="Haridas S."/>
            <person name="Albert R."/>
            <person name="Binder M."/>
            <person name="Bloem J."/>
            <person name="Labutti K."/>
            <person name="Salamov A."/>
            <person name="Andreopoulos B."/>
            <person name="Baker S."/>
            <person name="Barry K."/>
            <person name="Bills G."/>
            <person name="Bluhm B."/>
            <person name="Cannon C."/>
            <person name="Castanera R."/>
            <person name="Culley D."/>
            <person name="Daum C."/>
            <person name="Ezra D."/>
            <person name="Gonzalez J."/>
            <person name="Henrissat B."/>
            <person name="Kuo A."/>
            <person name="Liang C."/>
            <person name="Lipzen A."/>
            <person name="Lutzoni F."/>
            <person name="Magnuson J."/>
            <person name="Mondo S."/>
            <person name="Nolan M."/>
            <person name="Ohm R."/>
            <person name="Pangilinan J."/>
            <person name="Park H.-J."/>
            <person name="Ramirez L."/>
            <person name="Alfaro M."/>
            <person name="Sun H."/>
            <person name="Tritt A."/>
            <person name="Yoshinaga Y."/>
            <person name="Zwiers L.-H."/>
            <person name="Turgeon B."/>
            <person name="Goodwin S."/>
            <person name="Spatafora J."/>
            <person name="Crous P."/>
            <person name="Grigoriev I."/>
        </authorList>
    </citation>
    <scope>NUCLEOTIDE SEQUENCE</scope>
    <source>
        <strain evidence="1">ATCC 200398</strain>
    </source>
</reference>
<organism evidence="1 2">
    <name type="scientific">Lindgomyces ingoldianus</name>
    <dbReference type="NCBI Taxonomy" id="673940"/>
    <lineage>
        <taxon>Eukaryota</taxon>
        <taxon>Fungi</taxon>
        <taxon>Dikarya</taxon>
        <taxon>Ascomycota</taxon>
        <taxon>Pezizomycotina</taxon>
        <taxon>Dothideomycetes</taxon>
        <taxon>Pleosporomycetidae</taxon>
        <taxon>Pleosporales</taxon>
        <taxon>Lindgomycetaceae</taxon>
        <taxon>Lindgomyces</taxon>
    </lineage>
</organism>
<proteinExistence type="predicted"/>